<proteinExistence type="predicted"/>
<evidence type="ECO:0000313" key="4">
    <source>
        <dbReference type="Proteomes" id="UP000663829"/>
    </source>
</evidence>
<evidence type="ECO:0000313" key="3">
    <source>
        <dbReference type="EMBL" id="CAF3541231.1"/>
    </source>
</evidence>
<accession>A0A813PX88</accession>
<comment type="caution">
    <text evidence="2">The sequence shown here is derived from an EMBL/GenBank/DDBJ whole genome shotgun (WGS) entry which is preliminary data.</text>
</comment>
<dbReference type="Gene3D" id="3.30.70.330">
    <property type="match status" value="2"/>
</dbReference>
<dbReference type="OrthoDB" id="10020430at2759"/>
<reference evidence="2" key="1">
    <citation type="submission" date="2021-02" db="EMBL/GenBank/DDBJ databases">
        <authorList>
            <person name="Nowell W R."/>
        </authorList>
    </citation>
    <scope>NUCLEOTIDE SEQUENCE</scope>
</reference>
<keyword evidence="4" id="KW-1185">Reference proteome</keyword>
<evidence type="ECO:0000256" key="1">
    <source>
        <dbReference type="SAM" id="Coils"/>
    </source>
</evidence>
<sequence>MFEVQCLKQNKQYHILFVGNLNETIADEQILKNYFLKYGQIIKCELFKKSYKRKNEDFNETNIRDYFGTYGRIIDCKIIQKRCERSCVLEFMDFDQVDCCILDVPHYLNDKELLISKYVTSDRIKQSGLFKSDHIIYETSRNGNKHHVQCSRRHLKLHIQQLYQLVSSLEISNETNLFALSFSYKDKIKRDYNELMSKTKDYIRLQRLNIDLKKDHHKLEEKNKNLRKITEKCSHERYQMIEEYEQELNKQMNMYNQLEIKLNLLHFQKQSIMKGHSSSNILSCN</sequence>
<dbReference type="InterPro" id="IPR035979">
    <property type="entry name" value="RBD_domain_sf"/>
</dbReference>
<name>A0A813PX88_9BILA</name>
<dbReference type="SUPFAM" id="SSF54928">
    <property type="entry name" value="RNA-binding domain, RBD"/>
    <property type="match status" value="2"/>
</dbReference>
<dbReference type="GO" id="GO:0003676">
    <property type="term" value="F:nucleic acid binding"/>
    <property type="evidence" value="ECO:0007669"/>
    <property type="project" value="InterPro"/>
</dbReference>
<dbReference type="EMBL" id="CAJOBC010000125">
    <property type="protein sequence ID" value="CAF3541231.1"/>
    <property type="molecule type" value="Genomic_DNA"/>
</dbReference>
<organism evidence="2 4">
    <name type="scientific">Didymodactylos carnosus</name>
    <dbReference type="NCBI Taxonomy" id="1234261"/>
    <lineage>
        <taxon>Eukaryota</taxon>
        <taxon>Metazoa</taxon>
        <taxon>Spiralia</taxon>
        <taxon>Gnathifera</taxon>
        <taxon>Rotifera</taxon>
        <taxon>Eurotatoria</taxon>
        <taxon>Bdelloidea</taxon>
        <taxon>Philodinida</taxon>
        <taxon>Philodinidae</taxon>
        <taxon>Didymodactylos</taxon>
    </lineage>
</organism>
<evidence type="ECO:0008006" key="5">
    <source>
        <dbReference type="Google" id="ProtNLM"/>
    </source>
</evidence>
<gene>
    <name evidence="2" type="ORF">GPM918_LOCUS1352</name>
    <name evidence="3" type="ORF">SRO942_LOCUS1352</name>
</gene>
<dbReference type="Proteomes" id="UP000663829">
    <property type="component" value="Unassembled WGS sequence"/>
</dbReference>
<evidence type="ECO:0000313" key="2">
    <source>
        <dbReference type="EMBL" id="CAF0760414.1"/>
    </source>
</evidence>
<feature type="coiled-coil region" evidence="1">
    <location>
        <begin position="202"/>
        <end position="261"/>
    </location>
</feature>
<dbReference type="AlphaFoldDB" id="A0A813PX88"/>
<dbReference type="CDD" id="cd00590">
    <property type="entry name" value="RRM_SF"/>
    <property type="match status" value="1"/>
</dbReference>
<keyword evidence="1" id="KW-0175">Coiled coil</keyword>
<dbReference type="InterPro" id="IPR012677">
    <property type="entry name" value="Nucleotide-bd_a/b_plait_sf"/>
</dbReference>
<protein>
    <recommendedName>
        <fullName evidence="5">RRM domain-containing protein</fullName>
    </recommendedName>
</protein>
<dbReference type="Proteomes" id="UP000681722">
    <property type="component" value="Unassembled WGS sequence"/>
</dbReference>
<dbReference type="EMBL" id="CAJNOQ010000125">
    <property type="protein sequence ID" value="CAF0760414.1"/>
    <property type="molecule type" value="Genomic_DNA"/>
</dbReference>